<dbReference type="EC" id="6.3.2.3" evidence="4"/>
<evidence type="ECO:0000256" key="6">
    <source>
        <dbReference type="ARBA" id="ARBA00022684"/>
    </source>
</evidence>
<evidence type="ECO:0000256" key="7">
    <source>
        <dbReference type="ARBA" id="ARBA00022723"/>
    </source>
</evidence>
<evidence type="ECO:0000256" key="9">
    <source>
        <dbReference type="ARBA" id="ARBA00022840"/>
    </source>
</evidence>
<evidence type="ECO:0000256" key="2">
    <source>
        <dbReference type="ARBA" id="ARBA00004965"/>
    </source>
</evidence>
<comment type="cofactor">
    <cofactor evidence="1">
        <name>Mg(2+)</name>
        <dbReference type="ChEBI" id="CHEBI:18420"/>
    </cofactor>
</comment>
<evidence type="ECO:0000256" key="8">
    <source>
        <dbReference type="ARBA" id="ARBA00022741"/>
    </source>
</evidence>
<protein>
    <recommendedName>
        <fullName evidence="4">glutathione synthase</fullName>
        <ecNumber evidence="4">6.3.2.3</ecNumber>
    </recommendedName>
</protein>
<keyword evidence="5" id="KW-0436">Ligase</keyword>
<dbReference type="InterPro" id="IPR014042">
    <property type="entry name" value="Glutathione_synthase_a-hlx"/>
</dbReference>
<accession>A0A453NFZ7</accession>
<dbReference type="Gene3D" id="3.30.1490.80">
    <property type="match status" value="1"/>
</dbReference>
<reference evidence="12" key="5">
    <citation type="journal article" date="2021" name="G3 (Bethesda)">
        <title>Aegilops tauschii genome assembly Aet v5.0 features greater sequence contiguity and improved annotation.</title>
        <authorList>
            <person name="Wang L."/>
            <person name="Zhu T."/>
            <person name="Rodriguez J.C."/>
            <person name="Deal K.R."/>
            <person name="Dubcovsky J."/>
            <person name="McGuire P.E."/>
            <person name="Lux T."/>
            <person name="Spannagl M."/>
            <person name="Mayer K.F.X."/>
            <person name="Baldrich P."/>
            <person name="Meyers B.C."/>
            <person name="Huo N."/>
            <person name="Gu Y.Q."/>
            <person name="Zhou H."/>
            <person name="Devos K.M."/>
            <person name="Bennetzen J.L."/>
            <person name="Unver T."/>
            <person name="Budak H."/>
            <person name="Gulick P.J."/>
            <person name="Galiba G."/>
            <person name="Kalapos B."/>
            <person name="Nelson D.R."/>
            <person name="Li P."/>
            <person name="You F.M."/>
            <person name="Luo M.C."/>
            <person name="Dvorak J."/>
        </authorList>
    </citation>
    <scope>NUCLEOTIDE SEQUENCE [LARGE SCALE GENOMIC DNA]</scope>
    <source>
        <strain evidence="12">cv. AL8/78</strain>
    </source>
</reference>
<dbReference type="Proteomes" id="UP000015105">
    <property type="component" value="Chromosome 6D"/>
</dbReference>
<dbReference type="InterPro" id="IPR004887">
    <property type="entry name" value="GSH_synth_subst-bd"/>
</dbReference>
<organism evidence="12 13">
    <name type="scientific">Aegilops tauschii subsp. strangulata</name>
    <name type="common">Goatgrass</name>
    <dbReference type="NCBI Taxonomy" id="200361"/>
    <lineage>
        <taxon>Eukaryota</taxon>
        <taxon>Viridiplantae</taxon>
        <taxon>Streptophyta</taxon>
        <taxon>Embryophyta</taxon>
        <taxon>Tracheophyta</taxon>
        <taxon>Spermatophyta</taxon>
        <taxon>Magnoliopsida</taxon>
        <taxon>Liliopsida</taxon>
        <taxon>Poales</taxon>
        <taxon>Poaceae</taxon>
        <taxon>BOP clade</taxon>
        <taxon>Pooideae</taxon>
        <taxon>Triticodae</taxon>
        <taxon>Triticeae</taxon>
        <taxon>Triticinae</taxon>
        <taxon>Aegilops</taxon>
    </lineage>
</organism>
<keyword evidence="7" id="KW-0479">Metal-binding</keyword>
<evidence type="ECO:0000256" key="1">
    <source>
        <dbReference type="ARBA" id="ARBA00001946"/>
    </source>
</evidence>
<dbReference type="Pfam" id="PF03199">
    <property type="entry name" value="GSH_synthase"/>
    <property type="match status" value="1"/>
</dbReference>
<dbReference type="InterPro" id="IPR014049">
    <property type="entry name" value="Glutathione_synthase_N_euk"/>
</dbReference>
<dbReference type="GO" id="GO:0005829">
    <property type="term" value="C:cytosol"/>
    <property type="evidence" value="ECO:0007669"/>
    <property type="project" value="TreeGrafter"/>
</dbReference>
<dbReference type="AlphaFoldDB" id="A0A453NFZ7"/>
<reference evidence="13" key="1">
    <citation type="journal article" date="2014" name="Science">
        <title>Ancient hybridizations among the ancestral genomes of bread wheat.</title>
        <authorList>
            <consortium name="International Wheat Genome Sequencing Consortium,"/>
            <person name="Marcussen T."/>
            <person name="Sandve S.R."/>
            <person name="Heier L."/>
            <person name="Spannagl M."/>
            <person name="Pfeifer M."/>
            <person name="Jakobsen K.S."/>
            <person name="Wulff B.B."/>
            <person name="Steuernagel B."/>
            <person name="Mayer K.F."/>
            <person name="Olsen O.A."/>
        </authorList>
    </citation>
    <scope>NUCLEOTIDE SEQUENCE [LARGE SCALE GENOMIC DNA]</scope>
    <source>
        <strain evidence="13">cv. AL8/78</strain>
    </source>
</reference>
<feature type="domain" description="Glutathione synthase substrate-binding" evidence="11">
    <location>
        <begin position="36"/>
        <end position="164"/>
    </location>
</feature>
<dbReference type="Gene3D" id="1.10.1080.10">
    <property type="entry name" value="Glutathione Synthetase, Chain A, domain 3"/>
    <property type="match status" value="1"/>
</dbReference>
<evidence type="ECO:0000313" key="13">
    <source>
        <dbReference type="Proteomes" id="UP000015105"/>
    </source>
</evidence>
<reference evidence="13" key="2">
    <citation type="journal article" date="2017" name="Nat. Plants">
        <title>The Aegilops tauschii genome reveals multiple impacts of transposons.</title>
        <authorList>
            <person name="Zhao G."/>
            <person name="Zou C."/>
            <person name="Li K."/>
            <person name="Wang K."/>
            <person name="Li T."/>
            <person name="Gao L."/>
            <person name="Zhang X."/>
            <person name="Wang H."/>
            <person name="Yang Z."/>
            <person name="Liu X."/>
            <person name="Jiang W."/>
            <person name="Mao L."/>
            <person name="Kong X."/>
            <person name="Jiao Y."/>
            <person name="Jia J."/>
        </authorList>
    </citation>
    <scope>NUCLEOTIDE SEQUENCE [LARGE SCALE GENOMIC DNA]</scope>
    <source>
        <strain evidence="13">cv. AL8/78</strain>
    </source>
</reference>
<keyword evidence="13" id="KW-1185">Reference proteome</keyword>
<dbReference type="GO" id="GO:0043295">
    <property type="term" value="F:glutathione binding"/>
    <property type="evidence" value="ECO:0007669"/>
    <property type="project" value="TreeGrafter"/>
</dbReference>
<dbReference type="SUPFAM" id="SSF56059">
    <property type="entry name" value="Glutathione synthetase ATP-binding domain-like"/>
    <property type="match status" value="1"/>
</dbReference>
<sequence>MVHAPFSLLPTRFPASFWKQACELAPIFNELVDRVSLDGKFLQGSLSRTKQVDDFTARLLEIHAKMMAVNKKEDIRLGLHRSDYMLDSETNSLLQIELNTISTSFPGLGSLVSELHRDGRPVAVVYFRAGYAPTDYPSEVEWSARLLIEQSSAIKCPSISYHLVGTKKIQQELAKPSVLERFLDNEEDIAKLRKCFAGLWSLDNEEIVKSAIEKPDLFVLKPQREGGGNNLYGHDLRETLIRLKNEQGEALAAYILMQRIFPRASLTQLVQGGVCFEELSISELGIFGSYLRNKDKVVINNQCGYLMRTKVSSSNEGGVAAGFAVLDSILLTDE</sequence>
<evidence type="ECO:0000256" key="4">
    <source>
        <dbReference type="ARBA" id="ARBA00012214"/>
    </source>
</evidence>
<dbReference type="InterPro" id="IPR005615">
    <property type="entry name" value="Glutathione_synthase"/>
</dbReference>
<proteinExistence type="inferred from homology"/>
<name>A0A453NFZ7_AEGTS</name>
<dbReference type="Gene3D" id="3.30.470.20">
    <property type="entry name" value="ATP-grasp fold, B domain"/>
    <property type="match status" value="2"/>
</dbReference>
<dbReference type="PANTHER" id="PTHR11130:SF0">
    <property type="entry name" value="GLUTATHIONE SYNTHETASE"/>
    <property type="match status" value="1"/>
</dbReference>
<dbReference type="PANTHER" id="PTHR11130">
    <property type="entry name" value="GLUTATHIONE SYNTHETASE"/>
    <property type="match status" value="1"/>
</dbReference>
<evidence type="ECO:0000259" key="11">
    <source>
        <dbReference type="Pfam" id="PF03199"/>
    </source>
</evidence>
<keyword evidence="9" id="KW-0067">ATP-binding</keyword>
<dbReference type="Pfam" id="PF03917">
    <property type="entry name" value="GSH_synth_ATP"/>
    <property type="match status" value="1"/>
</dbReference>
<dbReference type="Gene3D" id="3.30.1490.50">
    <property type="match status" value="1"/>
</dbReference>
<dbReference type="InterPro" id="IPR014709">
    <property type="entry name" value="Glutathione_synthase_C_euk"/>
</dbReference>
<evidence type="ECO:0000256" key="10">
    <source>
        <dbReference type="ARBA" id="ARBA00022842"/>
    </source>
</evidence>
<reference evidence="12" key="4">
    <citation type="submission" date="2019-03" db="UniProtKB">
        <authorList>
            <consortium name="EnsemblPlants"/>
        </authorList>
    </citation>
    <scope>IDENTIFICATION</scope>
</reference>
<comment type="similarity">
    <text evidence="3">Belongs to the eukaryotic GSH synthase family.</text>
</comment>
<keyword evidence="6" id="KW-0317">Glutathione biosynthesis</keyword>
<keyword evidence="8" id="KW-0547">Nucleotide-binding</keyword>
<evidence type="ECO:0000256" key="3">
    <source>
        <dbReference type="ARBA" id="ARBA00010385"/>
    </source>
</evidence>
<dbReference type="UniPathway" id="UPA00142">
    <property type="reaction ID" value="UER00210"/>
</dbReference>
<evidence type="ECO:0000256" key="5">
    <source>
        <dbReference type="ARBA" id="ARBA00022598"/>
    </source>
</evidence>
<dbReference type="GO" id="GO:0005524">
    <property type="term" value="F:ATP binding"/>
    <property type="evidence" value="ECO:0007669"/>
    <property type="project" value="UniProtKB-KW"/>
</dbReference>
<dbReference type="Gramene" id="AET6Gv20363100.7">
    <property type="protein sequence ID" value="AET6Gv20363100.7"/>
    <property type="gene ID" value="AET6Gv20363100"/>
</dbReference>
<keyword evidence="10" id="KW-0460">Magnesium</keyword>
<dbReference type="GO" id="GO:0004363">
    <property type="term" value="F:glutathione synthase activity"/>
    <property type="evidence" value="ECO:0007669"/>
    <property type="project" value="UniProtKB-EC"/>
</dbReference>
<reference evidence="12" key="3">
    <citation type="journal article" date="2017" name="Nature">
        <title>Genome sequence of the progenitor of the wheat D genome Aegilops tauschii.</title>
        <authorList>
            <person name="Luo M.C."/>
            <person name="Gu Y.Q."/>
            <person name="Puiu D."/>
            <person name="Wang H."/>
            <person name="Twardziok S.O."/>
            <person name="Deal K.R."/>
            <person name="Huo N."/>
            <person name="Zhu T."/>
            <person name="Wang L."/>
            <person name="Wang Y."/>
            <person name="McGuire P.E."/>
            <person name="Liu S."/>
            <person name="Long H."/>
            <person name="Ramasamy R.K."/>
            <person name="Rodriguez J.C."/>
            <person name="Van S.L."/>
            <person name="Yuan L."/>
            <person name="Wang Z."/>
            <person name="Xia Z."/>
            <person name="Xiao L."/>
            <person name="Anderson O.D."/>
            <person name="Ouyang S."/>
            <person name="Liang Y."/>
            <person name="Zimin A.V."/>
            <person name="Pertea G."/>
            <person name="Qi P."/>
            <person name="Bennetzen J.L."/>
            <person name="Dai X."/>
            <person name="Dawson M.W."/>
            <person name="Muller H.G."/>
            <person name="Kugler K."/>
            <person name="Rivarola-Duarte L."/>
            <person name="Spannagl M."/>
            <person name="Mayer K.F.X."/>
            <person name="Lu F.H."/>
            <person name="Bevan M.W."/>
            <person name="Leroy P."/>
            <person name="Li P."/>
            <person name="You F.M."/>
            <person name="Sun Q."/>
            <person name="Liu Z."/>
            <person name="Lyons E."/>
            <person name="Wicker T."/>
            <person name="Salzberg S.L."/>
            <person name="Devos K.M."/>
            <person name="Dvorak J."/>
        </authorList>
    </citation>
    <scope>NUCLEOTIDE SEQUENCE [LARGE SCALE GENOMIC DNA]</scope>
    <source>
        <strain evidence="12">cv. AL8/78</strain>
    </source>
</reference>
<comment type="pathway">
    <text evidence="2">Sulfur metabolism; glutathione biosynthesis; glutathione from L-cysteine and L-glutamate: step 2/2.</text>
</comment>
<evidence type="ECO:0000313" key="12">
    <source>
        <dbReference type="EnsemblPlants" id="AET6Gv20363100.7"/>
    </source>
</evidence>
<dbReference type="EnsemblPlants" id="AET6Gv20363100.7">
    <property type="protein sequence ID" value="AET6Gv20363100.7"/>
    <property type="gene ID" value="AET6Gv20363100"/>
</dbReference>
<dbReference type="GO" id="GO:0046872">
    <property type="term" value="F:metal ion binding"/>
    <property type="evidence" value="ECO:0007669"/>
    <property type="project" value="UniProtKB-KW"/>
</dbReference>